<dbReference type="Proteomes" id="UP000014601">
    <property type="component" value="Unassembled WGS sequence"/>
</dbReference>
<proteinExistence type="predicted"/>
<dbReference type="AlphaFoldDB" id="S4GKE4"/>
<feature type="transmembrane region" description="Helical" evidence="1">
    <location>
        <begin position="12"/>
        <end position="36"/>
    </location>
</feature>
<gene>
    <name evidence="2" type="ORF">HMPREF1576_01372</name>
</gene>
<evidence type="ECO:0000256" key="1">
    <source>
        <dbReference type="SAM" id="Phobius"/>
    </source>
</evidence>
<keyword evidence="1" id="KW-0472">Membrane</keyword>
<keyword evidence="1" id="KW-1133">Transmembrane helix</keyword>
<reference evidence="2 3" key="1">
    <citation type="submission" date="2013-06" db="EMBL/GenBank/DDBJ databases">
        <authorList>
            <person name="Weinstock G."/>
            <person name="Sodergren E."/>
            <person name="Lobos E.A."/>
            <person name="Fulton L."/>
            <person name="Fulton R."/>
            <person name="Courtney L."/>
            <person name="Fronick C."/>
            <person name="O'Laughlin M."/>
            <person name="Godfrey J."/>
            <person name="Wilson R.M."/>
            <person name="Miner T."/>
            <person name="Farmer C."/>
            <person name="Delehaunty K."/>
            <person name="Cordes M."/>
            <person name="Minx P."/>
            <person name="Tomlinson C."/>
            <person name="Chen J."/>
            <person name="Wollam A."/>
            <person name="Pepin K.H."/>
            <person name="Bhonagiri V."/>
            <person name="Zhang X."/>
            <person name="Warren W."/>
            <person name="Mitreva M."/>
            <person name="Mardis E.R."/>
            <person name="Wilson R.K."/>
        </authorList>
    </citation>
    <scope>NUCLEOTIDE SEQUENCE [LARGE SCALE GENOMIC DNA]</scope>
    <source>
        <strain evidence="2 3">JCP7719</strain>
    </source>
</reference>
<sequence length="46" mass="5615">MSHNLEHLQFLLLLFFTFILLAFILFLLLYSSYFYIFSYSLIENKS</sequence>
<organism evidence="2 3">
    <name type="scientific">Gardnerella pickettii JCP7719</name>
    <dbReference type="NCBI Taxonomy" id="1261061"/>
    <lineage>
        <taxon>Bacteria</taxon>
        <taxon>Bacillati</taxon>
        <taxon>Actinomycetota</taxon>
        <taxon>Actinomycetes</taxon>
        <taxon>Bifidobacteriales</taxon>
        <taxon>Bifidobacteriaceae</taxon>
        <taxon>Gardnerella</taxon>
        <taxon>Gardnerella pickettii</taxon>
    </lineage>
</organism>
<name>S4GKE4_9BIFI</name>
<keyword evidence="1" id="KW-0812">Transmembrane</keyword>
<dbReference type="HOGENOM" id="CLU_3184137_0_0_11"/>
<evidence type="ECO:0000313" key="3">
    <source>
        <dbReference type="Proteomes" id="UP000014601"/>
    </source>
</evidence>
<dbReference type="EMBL" id="ATJO01000144">
    <property type="protein sequence ID" value="EPI49790.1"/>
    <property type="molecule type" value="Genomic_DNA"/>
</dbReference>
<protein>
    <submittedName>
        <fullName evidence="2">Uncharacterized protein</fullName>
    </submittedName>
</protein>
<comment type="caution">
    <text evidence="2">The sequence shown here is derived from an EMBL/GenBank/DDBJ whole genome shotgun (WGS) entry which is preliminary data.</text>
</comment>
<accession>S4GKE4</accession>
<evidence type="ECO:0000313" key="2">
    <source>
        <dbReference type="EMBL" id="EPI49790.1"/>
    </source>
</evidence>